<comment type="caution">
    <text evidence="2">The sequence shown here is derived from an EMBL/GenBank/DDBJ whole genome shotgun (WGS) entry which is preliminary data.</text>
</comment>
<proteinExistence type="predicted"/>
<evidence type="ECO:0000259" key="1">
    <source>
        <dbReference type="Pfam" id="PF14021"/>
    </source>
</evidence>
<name>A0ABW3MK75_9PSEU</name>
<dbReference type="PANTHER" id="PTHR42059">
    <property type="entry name" value="TNT DOMAIN-CONTAINING PROTEIN"/>
    <property type="match status" value="1"/>
</dbReference>
<gene>
    <name evidence="2" type="ORF">ACFQ1S_30070</name>
</gene>
<protein>
    <submittedName>
        <fullName evidence="2">TNT domain-containing protein</fullName>
    </submittedName>
</protein>
<dbReference type="Pfam" id="PF14021">
    <property type="entry name" value="TNT"/>
    <property type="match status" value="1"/>
</dbReference>
<dbReference type="PANTHER" id="PTHR42059:SF1">
    <property type="entry name" value="TNT DOMAIN-CONTAINING PROTEIN"/>
    <property type="match status" value="1"/>
</dbReference>
<dbReference type="InterPro" id="IPR025331">
    <property type="entry name" value="TNT"/>
</dbReference>
<evidence type="ECO:0000313" key="2">
    <source>
        <dbReference type="EMBL" id="MFD1049480.1"/>
    </source>
</evidence>
<reference evidence="3" key="1">
    <citation type="journal article" date="2019" name="Int. J. Syst. Evol. Microbiol.">
        <title>The Global Catalogue of Microorganisms (GCM) 10K type strain sequencing project: providing services to taxonomists for standard genome sequencing and annotation.</title>
        <authorList>
            <consortium name="The Broad Institute Genomics Platform"/>
            <consortium name="The Broad Institute Genome Sequencing Center for Infectious Disease"/>
            <person name="Wu L."/>
            <person name="Ma J."/>
        </authorList>
    </citation>
    <scope>NUCLEOTIDE SEQUENCE [LARGE SCALE GENOMIC DNA]</scope>
    <source>
        <strain evidence="3">JCM 31486</strain>
    </source>
</reference>
<organism evidence="2 3">
    <name type="scientific">Kibdelosporangium lantanae</name>
    <dbReference type="NCBI Taxonomy" id="1497396"/>
    <lineage>
        <taxon>Bacteria</taxon>
        <taxon>Bacillati</taxon>
        <taxon>Actinomycetota</taxon>
        <taxon>Actinomycetes</taxon>
        <taxon>Pseudonocardiales</taxon>
        <taxon>Pseudonocardiaceae</taxon>
        <taxon>Kibdelosporangium</taxon>
    </lineage>
</organism>
<accession>A0ABW3MK75</accession>
<feature type="non-terminal residue" evidence="2">
    <location>
        <position position="1"/>
    </location>
</feature>
<dbReference type="Proteomes" id="UP001597045">
    <property type="component" value="Unassembled WGS sequence"/>
</dbReference>
<dbReference type="EMBL" id="JBHTIS010002203">
    <property type="protein sequence ID" value="MFD1049480.1"/>
    <property type="molecule type" value="Genomic_DNA"/>
</dbReference>
<feature type="domain" description="TNT" evidence="1">
    <location>
        <begin position="36"/>
        <end position="109"/>
    </location>
</feature>
<evidence type="ECO:0000313" key="3">
    <source>
        <dbReference type="Proteomes" id="UP001597045"/>
    </source>
</evidence>
<sequence length="118" mass="13075">EPPAGEYDHRPAQAFAGVVVVLRVGRERRGEGVRTTAGNLTYAVGTPFQLRSLVPDWINRPYRTYRVQQPFEALTGVAIPWFEQPGGGTAYLLPHAIEDMLEDGYLVEVPGREPPPMS</sequence>
<dbReference type="InterPro" id="IPR053024">
    <property type="entry name" value="Fungal_surface_NADase"/>
</dbReference>
<keyword evidence="3" id="KW-1185">Reference proteome</keyword>